<evidence type="ECO:0000313" key="4">
    <source>
        <dbReference type="Proteomes" id="UP000292052"/>
    </source>
</evidence>
<dbReference type="InterPro" id="IPR050713">
    <property type="entry name" value="RTP_Phos/Ushers"/>
</dbReference>
<feature type="non-terminal residue" evidence="3">
    <location>
        <position position="859"/>
    </location>
</feature>
<organism evidence="3 4">
    <name type="scientific">Asbolus verrucosus</name>
    <name type="common">Desert ironclad beetle</name>
    <dbReference type="NCBI Taxonomy" id="1661398"/>
    <lineage>
        <taxon>Eukaryota</taxon>
        <taxon>Metazoa</taxon>
        <taxon>Ecdysozoa</taxon>
        <taxon>Arthropoda</taxon>
        <taxon>Hexapoda</taxon>
        <taxon>Insecta</taxon>
        <taxon>Pterygota</taxon>
        <taxon>Neoptera</taxon>
        <taxon>Endopterygota</taxon>
        <taxon>Coleoptera</taxon>
        <taxon>Polyphaga</taxon>
        <taxon>Cucujiformia</taxon>
        <taxon>Tenebrionidae</taxon>
        <taxon>Pimeliinae</taxon>
        <taxon>Asbolus</taxon>
    </lineage>
</organism>
<comment type="caution">
    <text evidence="3">The sequence shown here is derived from an EMBL/GenBank/DDBJ whole genome shotgun (WGS) entry which is preliminary data.</text>
</comment>
<feature type="compositionally biased region" description="Polar residues" evidence="1">
    <location>
        <begin position="760"/>
        <end position="792"/>
    </location>
</feature>
<dbReference type="CDD" id="cd00063">
    <property type="entry name" value="FN3"/>
    <property type="match status" value="2"/>
</dbReference>
<dbReference type="Gene3D" id="2.60.40.10">
    <property type="entry name" value="Immunoglobulins"/>
    <property type="match status" value="4"/>
</dbReference>
<feature type="domain" description="Fibronectin type-III" evidence="2">
    <location>
        <begin position="500"/>
        <end position="603"/>
    </location>
</feature>
<dbReference type="InterPro" id="IPR036116">
    <property type="entry name" value="FN3_sf"/>
</dbReference>
<dbReference type="GO" id="GO:0016020">
    <property type="term" value="C:membrane"/>
    <property type="evidence" value="ECO:0007669"/>
    <property type="project" value="UniProtKB-SubCell"/>
</dbReference>
<feature type="region of interest" description="Disordered" evidence="1">
    <location>
        <begin position="758"/>
        <end position="797"/>
    </location>
</feature>
<dbReference type="EMBL" id="QDEB01134933">
    <property type="protein sequence ID" value="RZB38682.1"/>
    <property type="molecule type" value="Genomic_DNA"/>
</dbReference>
<evidence type="ECO:0000313" key="3">
    <source>
        <dbReference type="EMBL" id="RZB38682.1"/>
    </source>
</evidence>
<dbReference type="InterPro" id="IPR013783">
    <property type="entry name" value="Ig-like_fold"/>
</dbReference>
<keyword evidence="4" id="KW-1185">Reference proteome</keyword>
<feature type="domain" description="Fibronectin type-III" evidence="2">
    <location>
        <begin position="183"/>
        <end position="290"/>
    </location>
</feature>
<reference evidence="3 4" key="1">
    <citation type="submission" date="2017-03" db="EMBL/GenBank/DDBJ databases">
        <title>Genome of the blue death feigning beetle - Asbolus verrucosus.</title>
        <authorList>
            <person name="Rider S.D."/>
        </authorList>
    </citation>
    <scope>NUCLEOTIDE SEQUENCE [LARGE SCALE GENOMIC DNA]</scope>
    <source>
        <strain evidence="3">Butters</strain>
        <tissue evidence="3">Head and leg muscle</tissue>
    </source>
</reference>
<dbReference type="PANTHER" id="PTHR46957">
    <property type="entry name" value="CYTOKINE RECEPTOR"/>
    <property type="match status" value="1"/>
</dbReference>
<dbReference type="PROSITE" id="PS50853">
    <property type="entry name" value="FN3"/>
    <property type="match status" value="2"/>
</dbReference>
<evidence type="ECO:0000256" key="1">
    <source>
        <dbReference type="SAM" id="MobiDB-lite"/>
    </source>
</evidence>
<dbReference type="STRING" id="1661398.A0A482V1A1"/>
<dbReference type="Pfam" id="PF25552">
    <property type="entry name" value="LIFR_D4"/>
    <property type="match status" value="1"/>
</dbReference>
<keyword evidence="3" id="KW-0675">Receptor</keyword>
<sequence length="859" mass="96475">MCVLDNNATRSPNASRFLTFSRNNETIPSEMIEIVNSTAIKLHIDRPPKVSGDSYTCLMNNSAVCMNLVSVGTKPQPIDDFRCVSHNFDNLTCSWTAPENYIKTDYSLKYTLGGRSSRYSYQCPSIQRSKVKNTMSCFWNISTTPHYRQVHNEYFFTLKMKNKFGENQTDSTFVHFAHVLSGPPENLTALSTTPSSIYLYWMVPLSMQTFPPGVHHRILYQCEYDEKKWRFGGELTDKPTSAERFFNLTNLKHAHALCDIRISLRSSKALADDESMWSRNASITVRTSSKVPDKPPKTDVGSYEIVASGNSLQYREAYIYWQQILEEQKNGPDFRYNVRVEENPSIQPIELTNAYARFLNLSISSSYTFNIWSHNANGSSIHKSTVVIPKQTDRVKEPQSFAKVEFGSGRYELTWEAPKLPLGQRITNYTVFWCSNERDRPYQCNGKLNWTVVPATATVYNATVAKDKIFQFAISTNTETGSSGMLWAACTIIHNKNMGKMKNVWINRLGSTFIEVGWKLDCSDRIGSVEGFIVYYCPIMSPLNTDCKGPQKNETFSGDGSILSGNITNLSPYTTYMLTVAVITKHTTFSQQSDPLYNTTLEAAPSSAPQDFRVINVTNSSISLAWKPPTAMNGVLKYYKIEYSNRDRIIGLQVDFKTNYTILVKLRNHLWIVAMILLLRLFGLNLLNLTAEMNIILLYKHCKIMRDVEVKLPPGLAPVVADHTLVAWNTEKHQENCDFRSPPDEELLLVKMNEGRHLSGDSSGCSSGHESVTSSLESGTHISTSDSGTEQPGSYCVLGVDPKADSSYVPVAADSNTVPYKTVDVSNESSPYVMTGDAVKTINPGYIPFNQTEPIGKSS</sequence>
<dbReference type="InterPro" id="IPR003961">
    <property type="entry name" value="FN3_dom"/>
</dbReference>
<name>A0A482V1A1_ASBVE</name>
<dbReference type="Pfam" id="PF00041">
    <property type="entry name" value="fn3"/>
    <property type="match status" value="1"/>
</dbReference>
<dbReference type="PANTHER" id="PTHR46957:SF3">
    <property type="entry name" value="CYTOKINE RECEPTOR"/>
    <property type="match status" value="1"/>
</dbReference>
<accession>A0A482V1A1</accession>
<evidence type="ECO:0000259" key="2">
    <source>
        <dbReference type="PROSITE" id="PS50853"/>
    </source>
</evidence>
<proteinExistence type="predicted"/>
<protein>
    <submittedName>
        <fullName evidence="3">Cytokine receptor</fullName>
    </submittedName>
</protein>
<dbReference type="Proteomes" id="UP000292052">
    <property type="component" value="Unassembled WGS sequence"/>
</dbReference>
<dbReference type="SUPFAM" id="SSF49265">
    <property type="entry name" value="Fibronectin type III"/>
    <property type="match status" value="3"/>
</dbReference>
<dbReference type="OrthoDB" id="6381660at2759"/>
<dbReference type="SMART" id="SM00060">
    <property type="entry name" value="FN3"/>
    <property type="match status" value="4"/>
</dbReference>
<gene>
    <name evidence="3" type="ORF">BDFB_002746</name>
</gene>
<dbReference type="AlphaFoldDB" id="A0A482V1A1"/>